<reference evidence="8" key="1">
    <citation type="submission" date="2024-06" db="EMBL/GenBank/DDBJ databases">
        <title>Diversity, functionality, and evolutionary history of bacterial symbionts in false click beetles (Coleoptera, Throscidae).</title>
        <authorList>
            <person name="Wierz J.C."/>
            <person name="Malm H."/>
            <person name="Kaltenpoth M."/>
            <person name="Engl T."/>
        </authorList>
    </citation>
    <scope>NUCLEOTIDE SEQUENCE</scope>
    <source>
        <strain evidence="8">Ttur</strain>
    </source>
</reference>
<evidence type="ECO:0000256" key="1">
    <source>
        <dbReference type="ARBA" id="ARBA00022980"/>
    </source>
</evidence>
<evidence type="ECO:0000256" key="3">
    <source>
        <dbReference type="ARBA" id="ARBA00035454"/>
    </source>
</evidence>
<evidence type="ECO:0000256" key="2">
    <source>
        <dbReference type="ARBA" id="ARBA00023274"/>
    </source>
</evidence>
<dbReference type="GO" id="GO:1990904">
    <property type="term" value="C:ribonucleoprotein complex"/>
    <property type="evidence" value="ECO:0007669"/>
    <property type="project" value="UniProtKB-KW"/>
</dbReference>
<keyword evidence="5" id="KW-0699">rRNA-binding</keyword>
<dbReference type="GO" id="GO:0003735">
    <property type="term" value="F:structural constituent of ribosome"/>
    <property type="evidence" value="ECO:0007669"/>
    <property type="project" value="InterPro"/>
</dbReference>
<proteinExistence type="inferred from homology"/>
<feature type="domain" description="Large ribosomal subunit protein uL6 alpha-beta" evidence="7">
    <location>
        <begin position="21"/>
        <end position="82"/>
    </location>
</feature>
<dbReference type="AlphaFoldDB" id="A0AAU7ZXD2"/>
<dbReference type="GO" id="GO:0019843">
    <property type="term" value="F:rRNA binding"/>
    <property type="evidence" value="ECO:0007669"/>
    <property type="project" value="UniProtKB-KW"/>
</dbReference>
<dbReference type="PANTHER" id="PTHR11655:SF14">
    <property type="entry name" value="LARGE RIBOSOMAL SUBUNIT PROTEIN UL6M"/>
    <property type="match status" value="1"/>
</dbReference>
<dbReference type="InterPro" id="IPR019906">
    <property type="entry name" value="Ribosomal_uL6_bac-type"/>
</dbReference>
<keyword evidence="6" id="KW-1133">Transmembrane helix</keyword>
<dbReference type="PANTHER" id="PTHR11655">
    <property type="entry name" value="60S/50S RIBOSOMAL PROTEIN L6/L9"/>
    <property type="match status" value="1"/>
</dbReference>
<organism evidence="8">
    <name type="scientific">Candidatus Shikimatogenerans sp. Ttur</name>
    <dbReference type="NCBI Taxonomy" id="3158569"/>
    <lineage>
        <taxon>Bacteria</taxon>
        <taxon>Pseudomonadati</taxon>
        <taxon>Bacteroidota</taxon>
        <taxon>Flavobacteriia</taxon>
        <taxon>Flavobacteriales</taxon>
        <taxon>Candidatus Shikimatogenerans</taxon>
    </lineage>
</organism>
<name>A0AAU7ZXD2_9FLAO</name>
<keyword evidence="6" id="KW-0812">Transmembrane</keyword>
<accession>A0AAU7ZXD2</accession>
<evidence type="ECO:0000256" key="6">
    <source>
        <dbReference type="SAM" id="Phobius"/>
    </source>
</evidence>
<dbReference type="SUPFAM" id="SSF56053">
    <property type="entry name" value="Ribosomal protein L6"/>
    <property type="match status" value="2"/>
</dbReference>
<protein>
    <recommendedName>
        <fullName evidence="3 5">50S ribosomal protein L6</fullName>
    </recommendedName>
</protein>
<dbReference type="InterPro" id="IPR002358">
    <property type="entry name" value="Ribosomal_uL6_CS"/>
</dbReference>
<dbReference type="InterPro" id="IPR036789">
    <property type="entry name" value="Ribosomal_uL6-like_a/b-dom_sf"/>
</dbReference>
<dbReference type="GO" id="GO:0002181">
    <property type="term" value="P:cytoplasmic translation"/>
    <property type="evidence" value="ECO:0007669"/>
    <property type="project" value="TreeGrafter"/>
</dbReference>
<sequence length="180" mass="21099">MSRIGKKIILLPKKICFLKKKKYIILKGVLGKLKLKINKKILIKKKKNNIILFDNYKNKVTKSLHGLYRTLIYNMICGVSVGFIKTLIIIGLEYKVVKYSNFLEFNLGYSHNILIDIPKCIKVKIKNINNNFHINFFSYNNVILGLYCAIIKNFRKPDVYKGKGIRYLNEKIIKKNKKKI</sequence>
<dbReference type="GO" id="GO:0005840">
    <property type="term" value="C:ribosome"/>
    <property type="evidence" value="ECO:0007669"/>
    <property type="project" value="UniProtKB-KW"/>
</dbReference>
<evidence type="ECO:0000256" key="4">
    <source>
        <dbReference type="RuleBase" id="RU003869"/>
    </source>
</evidence>
<evidence type="ECO:0000256" key="5">
    <source>
        <dbReference type="RuleBase" id="RU003870"/>
    </source>
</evidence>
<comment type="similarity">
    <text evidence="4">Belongs to the universal ribosomal protein uL6 family.</text>
</comment>
<dbReference type="EMBL" id="CP158689">
    <property type="protein sequence ID" value="XCC45266.1"/>
    <property type="molecule type" value="Genomic_DNA"/>
</dbReference>
<evidence type="ECO:0000313" key="8">
    <source>
        <dbReference type="EMBL" id="XCC45266.1"/>
    </source>
</evidence>
<keyword evidence="5" id="KW-0694">RNA-binding</keyword>
<keyword evidence="1 4" id="KW-0689">Ribosomal protein</keyword>
<feature type="transmembrane region" description="Helical" evidence="6">
    <location>
        <begin position="136"/>
        <end position="154"/>
    </location>
</feature>
<dbReference type="Gene3D" id="3.90.930.12">
    <property type="entry name" value="Ribosomal protein L6, alpha-beta domain"/>
    <property type="match status" value="2"/>
</dbReference>
<dbReference type="PIRSF" id="PIRSF002162">
    <property type="entry name" value="Ribosomal_L6"/>
    <property type="match status" value="1"/>
</dbReference>
<keyword evidence="2 4" id="KW-0687">Ribonucleoprotein</keyword>
<dbReference type="Pfam" id="PF00347">
    <property type="entry name" value="Ribosomal_L6"/>
    <property type="match status" value="2"/>
</dbReference>
<evidence type="ECO:0000259" key="7">
    <source>
        <dbReference type="Pfam" id="PF00347"/>
    </source>
</evidence>
<feature type="domain" description="Large ribosomal subunit protein uL6 alpha-beta" evidence="7">
    <location>
        <begin position="91"/>
        <end position="167"/>
    </location>
</feature>
<keyword evidence="6" id="KW-0472">Membrane</keyword>
<dbReference type="PRINTS" id="PR00059">
    <property type="entry name" value="RIBOSOMALL6"/>
</dbReference>
<feature type="transmembrane region" description="Helical" evidence="6">
    <location>
        <begin position="71"/>
        <end position="92"/>
    </location>
</feature>
<comment type="function">
    <text evidence="5">This protein binds to the 23S rRNA, and is important in its secondary structure. It is located near the subunit interface in the base of the L7/L12 stalk, and near the tRNA binding site of the peptidyltransferase center.</text>
</comment>
<dbReference type="PROSITE" id="PS00525">
    <property type="entry name" value="RIBOSOMAL_L6_1"/>
    <property type="match status" value="1"/>
</dbReference>
<gene>
    <name evidence="8" type="primary">rplF</name>
    <name evidence="8" type="ORF">ABUS76_00650</name>
</gene>
<dbReference type="InterPro" id="IPR020040">
    <property type="entry name" value="Ribosomal_uL6_a/b-dom"/>
</dbReference>
<dbReference type="InterPro" id="IPR000702">
    <property type="entry name" value="Ribosomal_uL6-like"/>
</dbReference>